<dbReference type="EMBL" id="AUPL01006352">
    <property type="protein sequence ID" value="ESL05981.1"/>
    <property type="molecule type" value="Genomic_DNA"/>
</dbReference>
<accession>A0A061IVS4</accession>
<dbReference type="AlphaFoldDB" id="A0A061IVS4"/>
<dbReference type="OrthoDB" id="243436at2759"/>
<evidence type="ECO:0000256" key="2">
    <source>
        <dbReference type="SAM" id="MobiDB-lite"/>
    </source>
</evidence>
<name>A0A061IVS4_TRYRA</name>
<comment type="caution">
    <text evidence="3">The sequence shown here is derived from an EMBL/GenBank/DDBJ whole genome shotgun (WGS) entry which is preliminary data.</text>
</comment>
<evidence type="ECO:0000256" key="1">
    <source>
        <dbReference type="SAM" id="Coils"/>
    </source>
</evidence>
<reference evidence="3 4" key="1">
    <citation type="submission" date="2013-07" db="EMBL/GenBank/DDBJ databases">
        <authorList>
            <person name="Stoco P.H."/>
            <person name="Wagner G."/>
            <person name="Gerber A."/>
            <person name="Zaha A."/>
            <person name="Thompson C."/>
            <person name="Bartholomeu D.C."/>
            <person name="Luckemeyer D.D."/>
            <person name="Bahia D."/>
            <person name="Loreto E."/>
            <person name="Prestes E.B."/>
            <person name="Lima F.M."/>
            <person name="Rodrigues-Luiz G."/>
            <person name="Vallejo G.A."/>
            <person name="Filho J.F."/>
            <person name="Monteiro K.M."/>
            <person name="Tyler K.M."/>
            <person name="de Almeida L.G."/>
            <person name="Ortiz M.F."/>
            <person name="Siervo M.A."/>
            <person name="de Moraes M.H."/>
            <person name="Cunha O.L."/>
            <person name="Mendonca-Neto R."/>
            <person name="Silva R."/>
            <person name="Teixeira S.M."/>
            <person name="Murta S.M."/>
            <person name="Sincero T.C."/>
            <person name="Mendes T.A."/>
            <person name="Urmenyi T.P."/>
            <person name="Silva V.G."/>
            <person name="da Rocha W.D."/>
            <person name="Andersson B."/>
            <person name="Romanha A.J."/>
            <person name="Steindel M."/>
            <person name="de Vasconcelos A.T."/>
            <person name="Grisard E.C."/>
        </authorList>
    </citation>
    <scope>NUCLEOTIDE SEQUENCE [LARGE SCALE GENOMIC DNA]</scope>
    <source>
        <strain evidence="3 4">SC58</strain>
    </source>
</reference>
<dbReference type="Proteomes" id="UP000031737">
    <property type="component" value="Unassembled WGS sequence"/>
</dbReference>
<keyword evidence="4" id="KW-1185">Reference proteome</keyword>
<proteinExistence type="predicted"/>
<keyword evidence="1" id="KW-0175">Coiled coil</keyword>
<organism evidence="3 4">
    <name type="scientific">Trypanosoma rangeli SC58</name>
    <dbReference type="NCBI Taxonomy" id="429131"/>
    <lineage>
        <taxon>Eukaryota</taxon>
        <taxon>Discoba</taxon>
        <taxon>Euglenozoa</taxon>
        <taxon>Kinetoplastea</taxon>
        <taxon>Metakinetoplastina</taxon>
        <taxon>Trypanosomatida</taxon>
        <taxon>Trypanosomatidae</taxon>
        <taxon>Trypanosoma</taxon>
        <taxon>Herpetosoma</taxon>
    </lineage>
</organism>
<evidence type="ECO:0000313" key="3">
    <source>
        <dbReference type="EMBL" id="ESL05981.1"/>
    </source>
</evidence>
<gene>
    <name evidence="3" type="ORF">TRSC58_06352</name>
</gene>
<sequence>MTAWLFRVVLERACVTHPPRSGVEAQLNGTFACRVLFDGEEVNLDLAPTPQHIAAKRSVTFKYRIRASTWKDLALALNQRSACLQIMCIDESEKQDAPDAHSSAGLVVGTASIDLLSLAQNVTAQYELPLMPPNAGSAPTKLGRLSVCITMEQMCDFRLQLKEVRASGLEAGAYKLRYFLSSSSVYMCSNPSRSQLGSVTWTDGTLQELLFHGTLRRLASLEFVMSLLESGENGREPPVAIFTVSLLQLQTNSADKIRKIPFSLEEPESSRILSGVLQVRGLPVAQQSIRRVTNPCRSYACNEVRDNDRRFSVGVALGCSHNVATPNSSLRRLPASGEAMAGSIDVPTAPPPALLGAGPATVTAAALSQAVDQDSASSLVEEGGGESASVILDHGGNLASCDGVCCLKPSLCEDVGNCALPLSGATLGSECSLPQEQEGRDGSDASFSSPSPPDTAADIGDVSKLSLHVASTKEDTPPFEEEEEEGHYPDAPSGDTLQDGKRQQQDEAERDEEAERGQLIHREYRLLQELDRVKESINILQGCLQNTRILSSSTDYDTAAQIDALEQQLSELDRAETTLMQLEDRLQERFRHCIEQYRTSEAEFHASMQHLAVYTDVLINIDRSISAEMQEVELDEPAAKRTIASCYLPHPPRAPKPTWR</sequence>
<evidence type="ECO:0000313" key="4">
    <source>
        <dbReference type="Proteomes" id="UP000031737"/>
    </source>
</evidence>
<feature type="compositionally biased region" description="Basic and acidic residues" evidence="2">
    <location>
        <begin position="498"/>
        <end position="516"/>
    </location>
</feature>
<dbReference type="VEuPathDB" id="TriTrypDB:TRSC58_06352"/>
<protein>
    <submittedName>
        <fullName evidence="3">Uncharacterized protein</fullName>
    </submittedName>
</protein>
<feature type="compositionally biased region" description="Low complexity" evidence="2">
    <location>
        <begin position="444"/>
        <end position="458"/>
    </location>
</feature>
<feature type="coiled-coil region" evidence="1">
    <location>
        <begin position="562"/>
        <end position="592"/>
    </location>
</feature>
<feature type="region of interest" description="Disordered" evidence="2">
    <location>
        <begin position="430"/>
        <end position="516"/>
    </location>
</feature>